<evidence type="ECO:0000313" key="9">
    <source>
        <dbReference type="EMBL" id="PYZ95624.1"/>
    </source>
</evidence>
<feature type="domain" description="Pseudouridine synthase I TruA alpha/beta" evidence="8">
    <location>
        <begin position="9"/>
        <end position="105"/>
    </location>
</feature>
<keyword evidence="3 4" id="KW-0413">Isomerase</keyword>
<dbReference type="InterPro" id="IPR020103">
    <property type="entry name" value="PsdUridine_synth_cat_dom_sf"/>
</dbReference>
<keyword evidence="10" id="KW-1185">Reference proteome</keyword>
<dbReference type="Gene3D" id="3.30.70.660">
    <property type="entry name" value="Pseudouridine synthase I, catalytic domain, C-terminal subdomain"/>
    <property type="match status" value="1"/>
</dbReference>
<comment type="similarity">
    <text evidence="1 4 7">Belongs to the tRNA pseudouridine synthase TruA family.</text>
</comment>
<dbReference type="InterPro" id="IPR020097">
    <property type="entry name" value="PsdUridine_synth_TruA_a/b_dom"/>
</dbReference>
<evidence type="ECO:0000259" key="8">
    <source>
        <dbReference type="Pfam" id="PF01416"/>
    </source>
</evidence>
<evidence type="ECO:0000256" key="6">
    <source>
        <dbReference type="PIRSR" id="PIRSR001430-2"/>
    </source>
</evidence>
<evidence type="ECO:0000256" key="5">
    <source>
        <dbReference type="PIRSR" id="PIRSR001430-1"/>
    </source>
</evidence>
<name>A0A2W0H1E9_9BACI</name>
<comment type="caution">
    <text evidence="9">The sequence shown here is derived from an EMBL/GenBank/DDBJ whole genome shotgun (WGS) entry which is preliminary data.</text>
</comment>
<accession>A0A2W0H1E9</accession>
<dbReference type="RefSeq" id="WP_110521747.1">
    <property type="nucleotide sequence ID" value="NZ_PDOF01000004.1"/>
</dbReference>
<dbReference type="Pfam" id="PF01416">
    <property type="entry name" value="PseudoU_synth_1"/>
    <property type="match status" value="2"/>
</dbReference>
<dbReference type="PANTHER" id="PTHR11142:SF0">
    <property type="entry name" value="TRNA PSEUDOURIDINE SYNTHASE-LIKE 1"/>
    <property type="match status" value="1"/>
</dbReference>
<gene>
    <name evidence="4" type="primary">truA</name>
    <name evidence="9" type="ORF">CR205_19105</name>
</gene>
<dbReference type="Gene3D" id="3.30.70.580">
    <property type="entry name" value="Pseudouridine synthase I, catalytic domain, N-terminal subdomain"/>
    <property type="match status" value="1"/>
</dbReference>
<comment type="function">
    <text evidence="4">Formation of pseudouridine at positions 38, 39 and 40 in the anticodon stem and loop of transfer RNAs.</text>
</comment>
<dbReference type="EMBL" id="PDOF01000004">
    <property type="protein sequence ID" value="PYZ95624.1"/>
    <property type="molecule type" value="Genomic_DNA"/>
</dbReference>
<keyword evidence="2 4" id="KW-0819">tRNA processing</keyword>
<dbReference type="PIRSF" id="PIRSF001430">
    <property type="entry name" value="tRNA_psdUrid_synth"/>
    <property type="match status" value="1"/>
</dbReference>
<dbReference type="CDD" id="cd02570">
    <property type="entry name" value="PseudoU_synth_EcTruA"/>
    <property type="match status" value="1"/>
</dbReference>
<proteinExistence type="inferred from homology"/>
<dbReference type="SUPFAM" id="SSF55120">
    <property type="entry name" value="Pseudouridine synthase"/>
    <property type="match status" value="1"/>
</dbReference>
<dbReference type="PANTHER" id="PTHR11142">
    <property type="entry name" value="PSEUDOURIDYLATE SYNTHASE"/>
    <property type="match status" value="1"/>
</dbReference>
<dbReference type="InterPro" id="IPR020095">
    <property type="entry name" value="PsdUridine_synth_TruA_C"/>
</dbReference>
<dbReference type="InterPro" id="IPR020094">
    <property type="entry name" value="TruA/RsuA/RluB/E/F_N"/>
</dbReference>
<evidence type="ECO:0000256" key="4">
    <source>
        <dbReference type="HAMAP-Rule" id="MF_00171"/>
    </source>
</evidence>
<sequence>MTRYVCRLAYDGTAYSGYQIQENGRTVQEQLQRALRKIHKGREVETKGSGRTDAGVHARGQVVQFDSELKIPLERWPAALTAVLPPDIAAHEVAIVPDDFHVRYDTTGKEYRYRLLSGRQRDVFRRNYTHQPFPLIRDVEAMREAARHFLGTHDFTSFCSQKSPVTDKVRTITALEIHEEGDELLLVFRGTGFLYQMVRIITGTLVEVGQGKRTADSVPDVIAARDREKAGATVPGCGLYLWDVFYEQDIFGSGSDESGEDRG</sequence>
<dbReference type="GO" id="GO:0160147">
    <property type="term" value="F:tRNA pseudouridine(38-40) synthase activity"/>
    <property type="evidence" value="ECO:0007669"/>
    <property type="project" value="UniProtKB-EC"/>
</dbReference>
<dbReference type="HAMAP" id="MF_00171">
    <property type="entry name" value="TruA"/>
    <property type="match status" value="1"/>
</dbReference>
<dbReference type="OrthoDB" id="9811823at2"/>
<organism evidence="9 10">
    <name type="scientific">Alteribacter lacisalsi</name>
    <dbReference type="NCBI Taxonomy" id="2045244"/>
    <lineage>
        <taxon>Bacteria</taxon>
        <taxon>Bacillati</taxon>
        <taxon>Bacillota</taxon>
        <taxon>Bacilli</taxon>
        <taxon>Bacillales</taxon>
        <taxon>Bacillaceae</taxon>
        <taxon>Alteribacter</taxon>
    </lineage>
</organism>
<dbReference type="GO" id="GO:0031119">
    <property type="term" value="P:tRNA pseudouridine synthesis"/>
    <property type="evidence" value="ECO:0007669"/>
    <property type="project" value="UniProtKB-UniRule"/>
</dbReference>
<dbReference type="InterPro" id="IPR001406">
    <property type="entry name" value="PsdUridine_synth_TruA"/>
</dbReference>
<dbReference type="EC" id="5.4.99.12" evidence="4"/>
<evidence type="ECO:0000256" key="1">
    <source>
        <dbReference type="ARBA" id="ARBA00009375"/>
    </source>
</evidence>
<feature type="active site" description="Nucleophile" evidence="4 5">
    <location>
        <position position="53"/>
    </location>
</feature>
<comment type="catalytic activity">
    <reaction evidence="4 7">
        <text>uridine(38/39/40) in tRNA = pseudouridine(38/39/40) in tRNA</text>
        <dbReference type="Rhea" id="RHEA:22376"/>
        <dbReference type="Rhea" id="RHEA-COMP:10085"/>
        <dbReference type="Rhea" id="RHEA-COMP:10087"/>
        <dbReference type="ChEBI" id="CHEBI:65314"/>
        <dbReference type="ChEBI" id="CHEBI:65315"/>
        <dbReference type="EC" id="5.4.99.12"/>
    </reaction>
</comment>
<dbReference type="NCBIfam" id="TIGR00071">
    <property type="entry name" value="hisT_truA"/>
    <property type="match status" value="1"/>
</dbReference>
<protein>
    <recommendedName>
        <fullName evidence="4">tRNA pseudouridine synthase A</fullName>
        <ecNumber evidence="4">5.4.99.12</ecNumber>
    </recommendedName>
    <alternativeName>
        <fullName evidence="4">tRNA pseudouridine(38-40) synthase</fullName>
    </alternativeName>
    <alternativeName>
        <fullName evidence="4">tRNA pseudouridylate synthase I</fullName>
    </alternativeName>
    <alternativeName>
        <fullName evidence="4">tRNA-uridine isomerase I</fullName>
    </alternativeName>
</protein>
<dbReference type="GO" id="GO:0003723">
    <property type="term" value="F:RNA binding"/>
    <property type="evidence" value="ECO:0007669"/>
    <property type="project" value="InterPro"/>
</dbReference>
<evidence type="ECO:0000256" key="2">
    <source>
        <dbReference type="ARBA" id="ARBA00022694"/>
    </source>
</evidence>
<feature type="binding site" evidence="4 6">
    <location>
        <position position="111"/>
    </location>
    <ligand>
        <name>substrate</name>
    </ligand>
</feature>
<dbReference type="FunFam" id="3.30.70.580:FF:000001">
    <property type="entry name" value="tRNA pseudouridine synthase A"/>
    <property type="match status" value="1"/>
</dbReference>
<feature type="domain" description="Pseudouridine synthase I TruA alpha/beta" evidence="8">
    <location>
        <begin position="145"/>
        <end position="247"/>
    </location>
</feature>
<comment type="subunit">
    <text evidence="4">Homodimer.</text>
</comment>
<reference evidence="9 10" key="1">
    <citation type="submission" date="2017-10" db="EMBL/GenBank/DDBJ databases">
        <title>Bacillus sp. nov., a halophilic bacterium isolated from a Yangshapao Lake.</title>
        <authorList>
            <person name="Wang H."/>
        </authorList>
    </citation>
    <scope>NUCLEOTIDE SEQUENCE [LARGE SCALE GENOMIC DNA]</scope>
    <source>
        <strain evidence="9 10">YSP-3</strain>
    </source>
</reference>
<evidence type="ECO:0000256" key="7">
    <source>
        <dbReference type="RuleBase" id="RU003792"/>
    </source>
</evidence>
<evidence type="ECO:0000256" key="3">
    <source>
        <dbReference type="ARBA" id="ARBA00023235"/>
    </source>
</evidence>
<dbReference type="Proteomes" id="UP000248066">
    <property type="component" value="Unassembled WGS sequence"/>
</dbReference>
<comment type="caution">
    <text evidence="4">Lacks conserved residue(s) required for the propagation of feature annotation.</text>
</comment>
<dbReference type="AlphaFoldDB" id="A0A2W0H1E9"/>
<evidence type="ECO:0000313" key="10">
    <source>
        <dbReference type="Proteomes" id="UP000248066"/>
    </source>
</evidence>